<feature type="transmembrane region" description="Helical" evidence="1">
    <location>
        <begin position="167"/>
        <end position="189"/>
    </location>
</feature>
<dbReference type="EMBL" id="FQUW01000012">
    <property type="protein sequence ID" value="SHE98407.1"/>
    <property type="molecule type" value="Genomic_DNA"/>
</dbReference>
<reference evidence="3" key="1">
    <citation type="submission" date="2016-11" db="EMBL/GenBank/DDBJ databases">
        <authorList>
            <person name="Varghese N."/>
            <person name="Submissions S."/>
        </authorList>
    </citation>
    <scope>NUCLEOTIDE SEQUENCE [LARGE SCALE GENOMIC DNA]</scope>
    <source>
        <strain evidence="3">DSM 11792</strain>
    </source>
</reference>
<accession>A0A1M4XXW8</accession>
<sequence>MPIIRKQDIFPMPVSCGEFARKLLQDAGVSYTVESDKFAETASCNHKEKRIVLTYDLDSRTALALYEACHEVGHAVRGPHFFKRNRSCTVMLFALAFIPGLLCGVMRWEVPVLLLVTFSFVCMSVLFFVDIWANEIGASKYGLGRLLMLPIEEVVRKLIYRRLRYEYFVITGETLAWISAYTSAGWFLYEFGRFLRGWLLC</sequence>
<keyword evidence="1" id="KW-0472">Membrane</keyword>
<keyword evidence="3" id="KW-1185">Reference proteome</keyword>
<organism evidence="2 3">
    <name type="scientific">Desulfofundulus australicus DSM 11792</name>
    <dbReference type="NCBI Taxonomy" id="1121425"/>
    <lineage>
        <taxon>Bacteria</taxon>
        <taxon>Bacillati</taxon>
        <taxon>Bacillota</taxon>
        <taxon>Clostridia</taxon>
        <taxon>Eubacteriales</taxon>
        <taxon>Peptococcaceae</taxon>
        <taxon>Desulfofundulus</taxon>
    </lineage>
</organism>
<keyword evidence="1" id="KW-1133">Transmembrane helix</keyword>
<keyword evidence="1" id="KW-0812">Transmembrane</keyword>
<feature type="transmembrane region" description="Helical" evidence="1">
    <location>
        <begin position="90"/>
        <end position="108"/>
    </location>
</feature>
<dbReference type="Proteomes" id="UP000184196">
    <property type="component" value="Unassembled WGS sequence"/>
</dbReference>
<protein>
    <submittedName>
        <fullName evidence="2">Putative neutral zinc metallopeptidase</fullName>
    </submittedName>
</protein>
<name>A0A1M4XXW8_9FIRM</name>
<gene>
    <name evidence="2" type="ORF">SAMN02745218_01213</name>
</gene>
<evidence type="ECO:0000313" key="3">
    <source>
        <dbReference type="Proteomes" id="UP000184196"/>
    </source>
</evidence>
<proteinExistence type="predicted"/>
<feature type="transmembrane region" description="Helical" evidence="1">
    <location>
        <begin position="114"/>
        <end position="133"/>
    </location>
</feature>
<evidence type="ECO:0000313" key="2">
    <source>
        <dbReference type="EMBL" id="SHE98407.1"/>
    </source>
</evidence>
<evidence type="ECO:0000256" key="1">
    <source>
        <dbReference type="SAM" id="Phobius"/>
    </source>
</evidence>
<dbReference type="AlphaFoldDB" id="A0A1M4XXW8"/>